<dbReference type="SUPFAM" id="SSF81383">
    <property type="entry name" value="F-box domain"/>
    <property type="match status" value="1"/>
</dbReference>
<dbReference type="Gene3D" id="1.20.1280.50">
    <property type="match status" value="1"/>
</dbReference>
<dbReference type="EMBL" id="JAVHNR010000003">
    <property type="protein sequence ID" value="KAK6348686.1"/>
    <property type="molecule type" value="Genomic_DNA"/>
</dbReference>
<dbReference type="Pfam" id="PF12937">
    <property type="entry name" value="F-box-like"/>
    <property type="match status" value="1"/>
</dbReference>
<dbReference type="CDD" id="cd09917">
    <property type="entry name" value="F-box_SF"/>
    <property type="match status" value="1"/>
</dbReference>
<dbReference type="InterPro" id="IPR036047">
    <property type="entry name" value="F-box-like_dom_sf"/>
</dbReference>
<evidence type="ECO:0000313" key="3">
    <source>
        <dbReference type="EMBL" id="KAK6348686.1"/>
    </source>
</evidence>
<feature type="region of interest" description="Disordered" evidence="1">
    <location>
        <begin position="1"/>
        <end position="37"/>
    </location>
</feature>
<protein>
    <recommendedName>
        <fullName evidence="2">F-box domain-containing protein</fullName>
    </recommendedName>
</protein>
<dbReference type="AlphaFoldDB" id="A0AAN8REZ0"/>
<reference evidence="3 4" key="1">
    <citation type="submission" date="2019-10" db="EMBL/GenBank/DDBJ databases">
        <authorList>
            <person name="Palmer J.M."/>
        </authorList>
    </citation>
    <scope>NUCLEOTIDE SEQUENCE [LARGE SCALE GENOMIC DNA]</scope>
    <source>
        <strain evidence="3 4">TWF718</strain>
    </source>
</reference>
<proteinExistence type="predicted"/>
<name>A0AAN8REZ0_9PEZI</name>
<dbReference type="SMART" id="SM00256">
    <property type="entry name" value="FBOX"/>
    <property type="match status" value="1"/>
</dbReference>
<dbReference type="Proteomes" id="UP001313282">
    <property type="component" value="Unassembled WGS sequence"/>
</dbReference>
<keyword evidence="4" id="KW-1185">Reference proteome</keyword>
<feature type="domain" description="F-box" evidence="2">
    <location>
        <begin position="106"/>
        <end position="144"/>
    </location>
</feature>
<gene>
    <name evidence="3" type="ORF">TWF718_006473</name>
</gene>
<feature type="compositionally biased region" description="Polar residues" evidence="1">
    <location>
        <begin position="19"/>
        <end position="37"/>
    </location>
</feature>
<organism evidence="3 4">
    <name type="scientific">Orbilia javanica</name>
    <dbReference type="NCBI Taxonomy" id="47235"/>
    <lineage>
        <taxon>Eukaryota</taxon>
        <taxon>Fungi</taxon>
        <taxon>Dikarya</taxon>
        <taxon>Ascomycota</taxon>
        <taxon>Pezizomycotina</taxon>
        <taxon>Orbiliomycetes</taxon>
        <taxon>Orbiliales</taxon>
        <taxon>Orbiliaceae</taxon>
        <taxon>Orbilia</taxon>
    </lineage>
</organism>
<accession>A0AAN8REZ0</accession>
<evidence type="ECO:0000259" key="2">
    <source>
        <dbReference type="SMART" id="SM00256"/>
    </source>
</evidence>
<feature type="compositionally biased region" description="Low complexity" evidence="1">
    <location>
        <begin position="222"/>
        <end position="234"/>
    </location>
</feature>
<evidence type="ECO:0000313" key="4">
    <source>
        <dbReference type="Proteomes" id="UP001313282"/>
    </source>
</evidence>
<feature type="region of interest" description="Disordered" evidence="1">
    <location>
        <begin position="218"/>
        <end position="239"/>
    </location>
</feature>
<dbReference type="InterPro" id="IPR001810">
    <property type="entry name" value="F-box_dom"/>
</dbReference>
<evidence type="ECO:0000256" key="1">
    <source>
        <dbReference type="SAM" id="MobiDB-lite"/>
    </source>
</evidence>
<sequence>MSARQDEETDFLAFPEPSPTSSLEDLSNIPASSGTLSQIPTRSSRVEFVTDDDVDASPEPDIISRFLKATKRYTDYTASKARKLYHAALNINPLLIPPKTPIDRYLPTEIIIEIFSYLPWETLLACSLASRIWGEILWNHGQDRSLLKPGGNDRYTAPRKHIAIVYHKVFFHRPCVTKISKNGIETIDFASQSPWKPLPFARNRSRVRRQRSDMAFGGSIFSSSSSSSPSSSDDSFVDTARNDDQFRGIRERVYINPRNNFLMNDVLLKLNPEYTPKRTARERFFGRASGIFEPPRRRSLSQDPSITLRILLYNMFIRKTTITRPIDTNDERESLTCKKFLEYITDLVIEEKRLQEDEVRKVLIYFLGQTDRSISFAVYFRATWLHESSSGD</sequence>
<comment type="caution">
    <text evidence="3">The sequence shown here is derived from an EMBL/GenBank/DDBJ whole genome shotgun (WGS) entry which is preliminary data.</text>
</comment>